<protein>
    <submittedName>
        <fullName evidence="1">Uncharacterized protein</fullName>
    </submittedName>
</protein>
<dbReference type="AlphaFoldDB" id="A0A1J5IDF3"/>
<gene>
    <name evidence="1" type="ORF">AUK40_06300</name>
</gene>
<dbReference type="Proteomes" id="UP000183245">
    <property type="component" value="Unassembled WGS sequence"/>
</dbReference>
<dbReference type="STRING" id="1817892.AUK40_06300"/>
<dbReference type="SUPFAM" id="SSF56752">
    <property type="entry name" value="D-aminoacid aminotransferase-like PLP-dependent enzymes"/>
    <property type="match status" value="1"/>
</dbReference>
<reference evidence="1 2" key="1">
    <citation type="journal article" date="2016" name="Environ. Microbiol.">
        <title>Genomic resolution of a cold subsurface aquifer community provides metabolic insights for novel microbes adapted to high CO concentrations.</title>
        <authorList>
            <person name="Probst A.J."/>
            <person name="Castelle C.J."/>
            <person name="Singh A."/>
            <person name="Brown C.T."/>
            <person name="Anantharaman K."/>
            <person name="Sharon I."/>
            <person name="Hug L.A."/>
            <person name="Burstein D."/>
            <person name="Emerson J.B."/>
            <person name="Thomas B.C."/>
            <person name="Banfield J.F."/>
        </authorList>
    </citation>
    <scope>NUCLEOTIDE SEQUENCE [LARGE SCALE GENOMIC DNA]</scope>
    <source>
        <strain evidence="1">CG2_30_54_11</strain>
    </source>
</reference>
<evidence type="ECO:0000313" key="1">
    <source>
        <dbReference type="EMBL" id="OIP95153.1"/>
    </source>
</evidence>
<name>A0A1J5IDF3_9BACT</name>
<dbReference type="EMBL" id="MNZT01000115">
    <property type="protein sequence ID" value="OIP95153.1"/>
    <property type="molecule type" value="Genomic_DNA"/>
</dbReference>
<organism evidence="1 2">
    <name type="scientific">Candidatus Wirthbacteria bacterium CG2_30_54_11</name>
    <dbReference type="NCBI Taxonomy" id="1817892"/>
    <lineage>
        <taxon>Bacteria</taxon>
        <taxon>Candidatus Wirthbacteria</taxon>
    </lineage>
</organism>
<dbReference type="InterPro" id="IPR043132">
    <property type="entry name" value="BCAT-like_C"/>
</dbReference>
<accession>A0A1J5IDF3</accession>
<evidence type="ECO:0000313" key="2">
    <source>
        <dbReference type="Proteomes" id="UP000183245"/>
    </source>
</evidence>
<dbReference type="InterPro" id="IPR043131">
    <property type="entry name" value="BCAT-like_N"/>
</dbReference>
<dbReference type="Gene3D" id="3.30.470.10">
    <property type="match status" value="1"/>
</dbReference>
<dbReference type="InterPro" id="IPR036038">
    <property type="entry name" value="Aminotransferase-like"/>
</dbReference>
<dbReference type="GO" id="GO:0003824">
    <property type="term" value="F:catalytic activity"/>
    <property type="evidence" value="ECO:0007669"/>
    <property type="project" value="InterPro"/>
</dbReference>
<dbReference type="Gene3D" id="3.20.10.10">
    <property type="entry name" value="D-amino Acid Aminotransferase, subunit A, domain 2"/>
    <property type="match status" value="1"/>
</dbReference>
<proteinExistence type="predicted"/>
<comment type="caution">
    <text evidence="1">The sequence shown here is derived from an EMBL/GenBank/DDBJ whole genome shotgun (WGS) entry which is preliminary data.</text>
</comment>
<sequence>MEPTQQQVAAWHEQYKTSLSGWTETIDAAKVRYAELIKNSWARSKYVVRNSPVAPDQMVICPPHSSLNQAPNQQHRGDYGTGIFEGGSAEPVLDASGAVTGINVVLHQPRIERFVRSMKARGFQLSVPIEQFSQSMLDIVAVHGTDVLLGDDDKPTRAYIRPGAGPGVGPWGVSFKPGYLIESSNIVFRWGSYFPDADRVYRTEGVKAVITGVRRMFPITGKHASNYGAAAADGNIARSMNYDELIYMAPYGIRDGEMDFSGHRFDDLMKYGAIADGPGEEVFGILKDGGTLIYTPMRTNRLGGTVLNYVITHIAPRLGLKTVERDLTLADIRSGEIAGLAYAGNAVKVVPIGSIDLVRPVSDTEGEKVETLYAGGIHPTIARLRDQWEDEVTGKLSPSHSSLLTPIDLKWGQEMKDYLDGYWAGLGFTQLI</sequence>